<evidence type="ECO:0000256" key="1">
    <source>
        <dbReference type="ARBA" id="ARBA00001933"/>
    </source>
</evidence>
<sequence>MPEAANDIPIYKQICTYFENEIRSGSLQTGARLPTERELASRLCVNRSTVTVAYDELRALGLIESRQGSGTRVCGLLWETKPVKQPRWQRHARKPMFDAVAPIRSRIHQSLGRKDVIQMVRGELSPDLMPLDLLQNASQKVNCESPFSYFEDFRGDIRLRSTLSRFLNAHINVKADPDQLMITSGVKHSLSLIARTLLQPGDAIAVEGPSYLYAMQVFAEEGLRMVKLEMDEEGLIPEQLPRLYQQYGVRMVFTNPTYQNPTGTTMPLHRRVKLLEICELLRIPIVEDDPYSLLYFGELPPQVPAIYSLDLSGRYVIYLGTLSKFATAGMRTGFVAGPENIIQRLADARNRTGYSSSHMGERLADAFLNEPGLDQHLELLRKGLGHRREVMLQALQRETTEILERFAPSSAPGGYYIWLRLKNDRMTMPDLNWIEMAMRHGILFYPGSVYGEGGGRLRLTYASVSLEEIEEGIRRLGCLLSEMSVI</sequence>
<dbReference type="InterPro" id="IPR036388">
    <property type="entry name" value="WH-like_DNA-bd_sf"/>
</dbReference>
<dbReference type="InterPro" id="IPR015422">
    <property type="entry name" value="PyrdxlP-dep_Trfase_small"/>
</dbReference>
<keyword evidence="5" id="KW-0805">Transcription regulation</keyword>
<dbReference type="SMART" id="SM00345">
    <property type="entry name" value="HTH_GNTR"/>
    <property type="match status" value="1"/>
</dbReference>
<evidence type="ECO:0000313" key="10">
    <source>
        <dbReference type="Proteomes" id="UP001343257"/>
    </source>
</evidence>
<keyword evidence="6" id="KW-0238">DNA-binding</keyword>
<dbReference type="InterPro" id="IPR000524">
    <property type="entry name" value="Tscrpt_reg_HTH_GntR"/>
</dbReference>
<evidence type="ECO:0000256" key="4">
    <source>
        <dbReference type="ARBA" id="ARBA00022898"/>
    </source>
</evidence>
<keyword evidence="3 9" id="KW-0808">Transferase</keyword>
<dbReference type="CDD" id="cd00609">
    <property type="entry name" value="AAT_like"/>
    <property type="match status" value="1"/>
</dbReference>
<proteinExistence type="inferred from homology"/>
<reference evidence="9 10" key="1">
    <citation type="submission" date="2023-03" db="EMBL/GenBank/DDBJ databases">
        <title>Bacillus Genome Sequencing.</title>
        <authorList>
            <person name="Dunlap C."/>
        </authorList>
    </citation>
    <scope>NUCLEOTIDE SEQUENCE [LARGE SCALE GENOMIC DNA]</scope>
    <source>
        <strain evidence="9 10">NRS-52</strain>
    </source>
</reference>
<keyword evidence="4" id="KW-0663">Pyridoxal phosphate</keyword>
<dbReference type="GO" id="GO:0008483">
    <property type="term" value="F:transaminase activity"/>
    <property type="evidence" value="ECO:0007669"/>
    <property type="project" value="UniProtKB-KW"/>
</dbReference>
<name>A0ABU6PQI7_9BACL</name>
<dbReference type="CDD" id="cd07377">
    <property type="entry name" value="WHTH_GntR"/>
    <property type="match status" value="1"/>
</dbReference>
<dbReference type="Pfam" id="PF00155">
    <property type="entry name" value="Aminotran_1_2"/>
    <property type="match status" value="1"/>
</dbReference>
<evidence type="ECO:0000259" key="8">
    <source>
        <dbReference type="PROSITE" id="PS50949"/>
    </source>
</evidence>
<dbReference type="SUPFAM" id="SSF46785">
    <property type="entry name" value="Winged helix' DNA-binding domain"/>
    <property type="match status" value="1"/>
</dbReference>
<dbReference type="InterPro" id="IPR004839">
    <property type="entry name" value="Aminotransferase_I/II_large"/>
</dbReference>
<comment type="caution">
    <text evidence="9">The sequence shown here is derived from an EMBL/GenBank/DDBJ whole genome shotgun (WGS) entry which is preliminary data.</text>
</comment>
<dbReference type="InterPro" id="IPR015424">
    <property type="entry name" value="PyrdxlP-dep_Trfase"/>
</dbReference>
<organism evidence="9 10">
    <name type="scientific">Paenibacillus chibensis</name>
    <dbReference type="NCBI Taxonomy" id="59846"/>
    <lineage>
        <taxon>Bacteria</taxon>
        <taxon>Bacillati</taxon>
        <taxon>Bacillota</taxon>
        <taxon>Bacilli</taxon>
        <taxon>Bacillales</taxon>
        <taxon>Paenibacillaceae</taxon>
        <taxon>Paenibacillus</taxon>
    </lineage>
</organism>
<dbReference type="SUPFAM" id="SSF53383">
    <property type="entry name" value="PLP-dependent transferases"/>
    <property type="match status" value="1"/>
</dbReference>
<comment type="similarity">
    <text evidence="2">In the C-terminal section; belongs to the class-I pyridoxal-phosphate-dependent aminotransferase family.</text>
</comment>
<dbReference type="Gene3D" id="1.10.10.10">
    <property type="entry name" value="Winged helix-like DNA-binding domain superfamily/Winged helix DNA-binding domain"/>
    <property type="match status" value="1"/>
</dbReference>
<dbReference type="PANTHER" id="PTHR46577">
    <property type="entry name" value="HTH-TYPE TRANSCRIPTIONAL REGULATORY PROTEIN GABR"/>
    <property type="match status" value="1"/>
</dbReference>
<gene>
    <name evidence="9" type="ORF">P9847_03635</name>
</gene>
<dbReference type="PANTHER" id="PTHR46577:SF2">
    <property type="entry name" value="TRANSCRIPTIONAL REGULATORY PROTEIN"/>
    <property type="match status" value="1"/>
</dbReference>
<keyword evidence="3 9" id="KW-0032">Aminotransferase</keyword>
<keyword evidence="10" id="KW-1185">Reference proteome</keyword>
<dbReference type="Proteomes" id="UP001343257">
    <property type="component" value="Unassembled WGS sequence"/>
</dbReference>
<protein>
    <submittedName>
        <fullName evidence="9">PLP-dependent aminotransferase family protein</fullName>
    </submittedName>
</protein>
<dbReference type="InterPro" id="IPR036390">
    <property type="entry name" value="WH_DNA-bd_sf"/>
</dbReference>
<dbReference type="Gene3D" id="3.90.1150.10">
    <property type="entry name" value="Aspartate Aminotransferase, domain 1"/>
    <property type="match status" value="1"/>
</dbReference>
<evidence type="ECO:0000256" key="2">
    <source>
        <dbReference type="ARBA" id="ARBA00005384"/>
    </source>
</evidence>
<comment type="cofactor">
    <cofactor evidence="1">
        <name>pyridoxal 5'-phosphate</name>
        <dbReference type="ChEBI" id="CHEBI:597326"/>
    </cofactor>
</comment>
<dbReference type="PROSITE" id="PS50949">
    <property type="entry name" value="HTH_GNTR"/>
    <property type="match status" value="1"/>
</dbReference>
<feature type="domain" description="HTH gntR-type" evidence="8">
    <location>
        <begin position="8"/>
        <end position="76"/>
    </location>
</feature>
<accession>A0ABU6PQI7</accession>
<dbReference type="Pfam" id="PF00392">
    <property type="entry name" value="GntR"/>
    <property type="match status" value="1"/>
</dbReference>
<dbReference type="RefSeq" id="WP_328275823.1">
    <property type="nucleotide sequence ID" value="NZ_JARTLD010000009.1"/>
</dbReference>
<dbReference type="Gene3D" id="3.40.640.10">
    <property type="entry name" value="Type I PLP-dependent aspartate aminotransferase-like (Major domain)"/>
    <property type="match status" value="1"/>
</dbReference>
<dbReference type="InterPro" id="IPR015421">
    <property type="entry name" value="PyrdxlP-dep_Trfase_major"/>
</dbReference>
<evidence type="ECO:0000313" key="9">
    <source>
        <dbReference type="EMBL" id="MED5016398.1"/>
    </source>
</evidence>
<evidence type="ECO:0000256" key="5">
    <source>
        <dbReference type="ARBA" id="ARBA00023015"/>
    </source>
</evidence>
<evidence type="ECO:0000256" key="6">
    <source>
        <dbReference type="ARBA" id="ARBA00023125"/>
    </source>
</evidence>
<dbReference type="EMBL" id="JARTLD010000009">
    <property type="protein sequence ID" value="MED5016398.1"/>
    <property type="molecule type" value="Genomic_DNA"/>
</dbReference>
<evidence type="ECO:0000256" key="3">
    <source>
        <dbReference type="ARBA" id="ARBA00022576"/>
    </source>
</evidence>
<dbReference type="PRINTS" id="PR00035">
    <property type="entry name" value="HTHGNTR"/>
</dbReference>
<dbReference type="InterPro" id="IPR051446">
    <property type="entry name" value="HTH_trans_reg/aminotransferase"/>
</dbReference>
<evidence type="ECO:0000256" key="7">
    <source>
        <dbReference type="ARBA" id="ARBA00023163"/>
    </source>
</evidence>
<keyword evidence="7" id="KW-0804">Transcription</keyword>